<reference evidence="1" key="1">
    <citation type="submission" date="2023-04" db="EMBL/GenBank/DDBJ databases">
        <title>Phytophthora fragariaefolia NBRC 109709.</title>
        <authorList>
            <person name="Ichikawa N."/>
            <person name="Sato H."/>
            <person name="Tonouchi N."/>
        </authorList>
    </citation>
    <scope>NUCLEOTIDE SEQUENCE</scope>
    <source>
        <strain evidence="1">NBRC 109709</strain>
    </source>
</reference>
<dbReference type="OrthoDB" id="110870at2759"/>
<comment type="caution">
    <text evidence="1">The sequence shown here is derived from an EMBL/GenBank/DDBJ whole genome shotgun (WGS) entry which is preliminary data.</text>
</comment>
<sequence length="122" mass="13799">MHPEFEETYWLSVATDAPLSSFGFVTESIQHRNQCQWVVERNGFISELDNPLTRSMPSWKPVSTKTLKLDMQTCATNVGGWIEKELDEVFGVMWGGWTHGPVHYVGIIGVTVGNGKRCERLL</sequence>
<name>A0A9W7D0I9_9STRA</name>
<evidence type="ECO:0000313" key="2">
    <source>
        <dbReference type="Proteomes" id="UP001165121"/>
    </source>
</evidence>
<dbReference type="PANTHER" id="PTHR40866:SF1">
    <property type="entry name" value="BED-TYPE DOMAIN-CONTAINING PROTEIN"/>
    <property type="match status" value="1"/>
</dbReference>
<proteinExistence type="predicted"/>
<keyword evidence="2" id="KW-1185">Reference proteome</keyword>
<dbReference type="Proteomes" id="UP001165121">
    <property type="component" value="Unassembled WGS sequence"/>
</dbReference>
<protein>
    <submittedName>
        <fullName evidence="1">Unnamed protein product</fullName>
    </submittedName>
</protein>
<dbReference type="EMBL" id="BSXT01002282">
    <property type="protein sequence ID" value="GMF48151.1"/>
    <property type="molecule type" value="Genomic_DNA"/>
</dbReference>
<organism evidence="1 2">
    <name type="scientific">Phytophthora fragariaefolia</name>
    <dbReference type="NCBI Taxonomy" id="1490495"/>
    <lineage>
        <taxon>Eukaryota</taxon>
        <taxon>Sar</taxon>
        <taxon>Stramenopiles</taxon>
        <taxon>Oomycota</taxon>
        <taxon>Peronosporomycetes</taxon>
        <taxon>Peronosporales</taxon>
        <taxon>Peronosporaceae</taxon>
        <taxon>Phytophthora</taxon>
    </lineage>
</organism>
<accession>A0A9W7D0I9</accession>
<evidence type="ECO:0000313" key="1">
    <source>
        <dbReference type="EMBL" id="GMF48151.1"/>
    </source>
</evidence>
<gene>
    <name evidence="1" type="ORF">Pfra01_001847400</name>
</gene>
<dbReference type="PANTHER" id="PTHR40866">
    <property type="entry name" value="BED-TYPE DOMAIN-CONTAINING PROTEIN"/>
    <property type="match status" value="1"/>
</dbReference>
<dbReference type="AlphaFoldDB" id="A0A9W7D0I9"/>